<keyword evidence="4" id="KW-1185">Reference proteome</keyword>
<protein>
    <submittedName>
        <fullName evidence="3">4-oxalocrotonate decarboxylase</fullName>
    </submittedName>
</protein>
<dbReference type="Gene3D" id="3.90.850.10">
    <property type="entry name" value="Fumarylacetoacetase-like, C-terminal domain"/>
    <property type="match status" value="1"/>
</dbReference>
<evidence type="ECO:0000256" key="1">
    <source>
        <dbReference type="ARBA" id="ARBA00023239"/>
    </source>
</evidence>
<dbReference type="OrthoDB" id="9792137at2"/>
<evidence type="ECO:0000259" key="2">
    <source>
        <dbReference type="Pfam" id="PF01557"/>
    </source>
</evidence>
<name>A0A2U1FIN5_9PSEU</name>
<organism evidence="3 4">
    <name type="scientific">Actinomycetospora cinnamomea</name>
    <dbReference type="NCBI Taxonomy" id="663609"/>
    <lineage>
        <taxon>Bacteria</taxon>
        <taxon>Bacillati</taxon>
        <taxon>Actinomycetota</taxon>
        <taxon>Actinomycetes</taxon>
        <taxon>Pseudonocardiales</taxon>
        <taxon>Pseudonocardiaceae</taxon>
        <taxon>Actinomycetospora</taxon>
    </lineage>
</organism>
<dbReference type="InterPro" id="IPR036663">
    <property type="entry name" value="Fumarylacetoacetase_C_sf"/>
</dbReference>
<dbReference type="PANTHER" id="PTHR30143:SF0">
    <property type="entry name" value="2-KETO-4-PENTENOATE HYDRATASE"/>
    <property type="match status" value="1"/>
</dbReference>
<feature type="domain" description="Fumarylacetoacetase-like C-terminal" evidence="2">
    <location>
        <begin position="74"/>
        <end position="255"/>
    </location>
</feature>
<dbReference type="SUPFAM" id="SSF56529">
    <property type="entry name" value="FAH"/>
    <property type="match status" value="1"/>
</dbReference>
<dbReference type="GO" id="GO:0008684">
    <property type="term" value="F:2-oxopent-4-enoate hydratase activity"/>
    <property type="evidence" value="ECO:0007669"/>
    <property type="project" value="TreeGrafter"/>
</dbReference>
<accession>A0A2U1FIN5</accession>
<comment type="caution">
    <text evidence="3">The sequence shown here is derived from an EMBL/GenBank/DDBJ whole genome shotgun (WGS) entry which is preliminary data.</text>
</comment>
<proteinExistence type="predicted"/>
<dbReference type="Pfam" id="PF01557">
    <property type="entry name" value="FAA_hydrolase"/>
    <property type="match status" value="1"/>
</dbReference>
<keyword evidence="1" id="KW-0456">Lyase</keyword>
<dbReference type="GO" id="GO:0005737">
    <property type="term" value="C:cytoplasm"/>
    <property type="evidence" value="ECO:0007669"/>
    <property type="project" value="TreeGrafter"/>
</dbReference>
<dbReference type="EMBL" id="QEKW01000003">
    <property type="protein sequence ID" value="PVZ12046.1"/>
    <property type="molecule type" value="Genomic_DNA"/>
</dbReference>
<gene>
    <name evidence="3" type="ORF">C8D89_103377</name>
</gene>
<dbReference type="PANTHER" id="PTHR30143">
    <property type="entry name" value="ACID HYDRATASE"/>
    <property type="match status" value="1"/>
</dbReference>
<reference evidence="3 4" key="1">
    <citation type="submission" date="2018-04" db="EMBL/GenBank/DDBJ databases">
        <title>Genomic Encyclopedia of Type Strains, Phase IV (KMG-IV): sequencing the most valuable type-strain genomes for metagenomic binning, comparative biology and taxonomic classification.</title>
        <authorList>
            <person name="Goeker M."/>
        </authorList>
    </citation>
    <scope>NUCLEOTIDE SEQUENCE [LARGE SCALE GENOMIC DNA]</scope>
    <source>
        <strain evidence="3 4">DSM 45771</strain>
    </source>
</reference>
<dbReference type="InterPro" id="IPR050772">
    <property type="entry name" value="Hydratase-Decarb/MhpD_sf"/>
</dbReference>
<evidence type="ECO:0000313" key="3">
    <source>
        <dbReference type="EMBL" id="PVZ12046.1"/>
    </source>
</evidence>
<dbReference type="RefSeq" id="WP_116707704.1">
    <property type="nucleotide sequence ID" value="NZ_QEKW01000003.1"/>
</dbReference>
<dbReference type="AlphaFoldDB" id="A0A2U1FIN5"/>
<evidence type="ECO:0000313" key="4">
    <source>
        <dbReference type="Proteomes" id="UP000245639"/>
    </source>
</evidence>
<dbReference type="Proteomes" id="UP000245639">
    <property type="component" value="Unassembled WGS sequence"/>
</dbReference>
<dbReference type="InterPro" id="IPR011234">
    <property type="entry name" value="Fumarylacetoacetase-like_C"/>
</dbReference>
<sequence>MADVHELAARLTKAVTGRTAIEPLSDDVAFSDPHPALDLETGYAVQRVLREQAGPRVGWKLGVTSRAKQAQVGVSDPVYGFLPGSAALDLGAPLRTGELIQPRAEPEIVFILGRDLAGEHVTAADVLSATSGLAVGIEVLDSRFRDYRFTMADVVADNTSAGRFVVGTPVPAAGIDVRLVGVLLEKNGELVATASGAASLGHPAAAVAWLVRRLAASGEGLATGEVVLSGGLTAATPVAAGDVVTVSIDRLGTVELACT</sequence>